<proteinExistence type="predicted"/>
<dbReference type="RefSeq" id="WP_098859018.1">
    <property type="nucleotide sequence ID" value="NZ_NUMG01000025.1"/>
</dbReference>
<accession>A0A2C1LN12</accession>
<evidence type="ECO:0000313" key="1">
    <source>
        <dbReference type="EMBL" id="PGT99857.1"/>
    </source>
</evidence>
<dbReference type="Proteomes" id="UP000225766">
    <property type="component" value="Unassembled WGS sequence"/>
</dbReference>
<sequence>MFKLIVDRDEFVGTGEEICVAIQDMLYEISPVQTNWAPYIHESIPEEMTEEFHVFVHADTWEDTEYANEKALNAWEKMLGVSLNHDWLFWTTISKRLSLSVTPV</sequence>
<dbReference type="AlphaFoldDB" id="A0A2C1LN12"/>
<comment type="caution">
    <text evidence="1">The sequence shown here is derived from an EMBL/GenBank/DDBJ whole genome shotgun (WGS) entry which is preliminary data.</text>
</comment>
<dbReference type="EMBL" id="NUMG01000025">
    <property type="protein sequence ID" value="PGT99857.1"/>
    <property type="molecule type" value="Genomic_DNA"/>
</dbReference>
<evidence type="ECO:0000313" key="2">
    <source>
        <dbReference type="Proteomes" id="UP000225766"/>
    </source>
</evidence>
<gene>
    <name evidence="1" type="ORF">COD19_18165</name>
</gene>
<reference evidence="1 2" key="1">
    <citation type="submission" date="2017-09" db="EMBL/GenBank/DDBJ databases">
        <title>Large-scale bioinformatics analysis of Bacillus genomes uncovers conserved roles of natural products in bacterial physiology.</title>
        <authorList>
            <consortium name="Agbiome Team Llc"/>
            <person name="Bleich R.M."/>
            <person name="Grubbs K.J."/>
            <person name="Santa Maria K.C."/>
            <person name="Allen S.E."/>
            <person name="Farag S."/>
            <person name="Shank E.A."/>
            <person name="Bowers A."/>
        </authorList>
    </citation>
    <scope>NUCLEOTIDE SEQUENCE [LARGE SCALE GENOMIC DNA]</scope>
    <source>
        <strain evidence="1 2">AFS040105</strain>
    </source>
</reference>
<organism evidence="1 2">
    <name type="scientific">Bacillus cereus</name>
    <dbReference type="NCBI Taxonomy" id="1396"/>
    <lineage>
        <taxon>Bacteria</taxon>
        <taxon>Bacillati</taxon>
        <taxon>Bacillota</taxon>
        <taxon>Bacilli</taxon>
        <taxon>Bacillales</taxon>
        <taxon>Bacillaceae</taxon>
        <taxon>Bacillus</taxon>
        <taxon>Bacillus cereus group</taxon>
    </lineage>
</organism>
<protein>
    <submittedName>
        <fullName evidence="1">Uncharacterized protein</fullName>
    </submittedName>
</protein>
<name>A0A2C1LN12_BACCE</name>